<dbReference type="Pfam" id="PF12681">
    <property type="entry name" value="Glyoxalase_2"/>
    <property type="match status" value="1"/>
</dbReference>
<dbReference type="SUPFAM" id="SSF54593">
    <property type="entry name" value="Glyoxalase/Bleomycin resistance protein/Dihydroxybiphenyl dioxygenase"/>
    <property type="match status" value="1"/>
</dbReference>
<sequence>MQIKAKLKVMEVTEMKMKNPMLVVTDIEKSVEFYKKVFGLHVIMDFGANKTLTGGLALQTVETYKDFIGKSDISFGGNNFGIYFEEDNFDEFADKLKECDVEYVHPIVEHSWGQRVVRFYDPDKHIIEVGENMKIVCKRFLNSGMTPEQVAERMDVPMKFVNARMR</sequence>
<evidence type="ECO:0000313" key="2">
    <source>
        <dbReference type="EMBL" id="ACJ51415.1"/>
    </source>
</evidence>
<dbReference type="InterPro" id="IPR037523">
    <property type="entry name" value="VOC_core"/>
</dbReference>
<name>B7GTX4_BIFLS</name>
<dbReference type="GO" id="GO:0051213">
    <property type="term" value="F:dioxygenase activity"/>
    <property type="evidence" value="ECO:0007669"/>
    <property type="project" value="UniProtKB-KW"/>
</dbReference>
<dbReference type="PANTHER" id="PTHR21366:SF22">
    <property type="entry name" value="VOC DOMAIN-CONTAINING PROTEIN"/>
    <property type="match status" value="1"/>
</dbReference>
<dbReference type="Proteomes" id="UP000001360">
    <property type="component" value="Chromosome"/>
</dbReference>
<dbReference type="InterPro" id="IPR029068">
    <property type="entry name" value="Glyas_Bleomycin-R_OHBP_Dase"/>
</dbReference>
<reference evidence="2 3" key="1">
    <citation type="journal article" date="2008" name="Proc. Natl. Acad. Sci. U.S.A.">
        <title>The genome sequence of Bifidobacterium longum subsp. infantis reveals adaptations for milk utilization within the infant microbiome.</title>
        <authorList>
            <person name="Sela D.A."/>
            <person name="Chapman J."/>
            <person name="Adeuya A."/>
            <person name="Kim J.H."/>
            <person name="Chen F."/>
            <person name="Whitehead T.R."/>
            <person name="Lapidus A."/>
            <person name="Rokhsar D.S."/>
            <person name="Lebrilla C.B."/>
            <person name="German J.B."/>
            <person name="Price N.P."/>
            <person name="Richardson P.M."/>
            <person name="Mills D.A."/>
        </authorList>
    </citation>
    <scope>NUCLEOTIDE SEQUENCE [LARGE SCALE GENOMIC DNA]</scope>
    <source>
        <strain evidence="3">ATCC 15697 / DSM 20088 / JCM 1222 / NCTC 11817 / S12 [JGI]</strain>
    </source>
</reference>
<feature type="domain" description="VOC" evidence="1">
    <location>
        <begin position="16"/>
        <end position="132"/>
    </location>
</feature>
<gene>
    <name evidence="2" type="ordered locus">Blon_0290</name>
</gene>
<keyword evidence="2" id="KW-0560">Oxidoreductase</keyword>
<accession>B7GTX4</accession>
<proteinExistence type="predicted"/>
<organism evidence="2 3">
    <name type="scientific">Bifidobacterium longum subsp. infantis (strain ATCC 15697 / DSM 20088 / JCM 1222 / NCTC 11817 / S12)</name>
    <dbReference type="NCBI Taxonomy" id="391904"/>
    <lineage>
        <taxon>Bacteria</taxon>
        <taxon>Bacillati</taxon>
        <taxon>Actinomycetota</taxon>
        <taxon>Actinomycetes</taxon>
        <taxon>Bifidobacteriales</taxon>
        <taxon>Bifidobacteriaceae</taxon>
        <taxon>Bifidobacterium</taxon>
    </lineage>
</organism>
<dbReference type="InterPro" id="IPR025870">
    <property type="entry name" value="Glyoxalase-like_dom"/>
</dbReference>
<dbReference type="Gene3D" id="3.10.180.10">
    <property type="entry name" value="2,3-Dihydroxybiphenyl 1,2-Dioxygenase, domain 1"/>
    <property type="match status" value="1"/>
</dbReference>
<evidence type="ECO:0000259" key="1">
    <source>
        <dbReference type="PROSITE" id="PS51819"/>
    </source>
</evidence>
<keyword evidence="2" id="KW-0223">Dioxygenase</keyword>
<evidence type="ECO:0000313" key="3">
    <source>
        <dbReference type="Proteomes" id="UP000001360"/>
    </source>
</evidence>
<dbReference type="PROSITE" id="PS51819">
    <property type="entry name" value="VOC"/>
    <property type="match status" value="1"/>
</dbReference>
<dbReference type="AlphaFoldDB" id="B7GTX4"/>
<dbReference type="PANTHER" id="PTHR21366">
    <property type="entry name" value="GLYOXALASE FAMILY PROTEIN"/>
    <property type="match status" value="1"/>
</dbReference>
<dbReference type="KEGG" id="bln:Blon_0290"/>
<dbReference type="InterPro" id="IPR050383">
    <property type="entry name" value="GlyoxalaseI/FosfomycinResist"/>
</dbReference>
<protein>
    <submittedName>
        <fullName evidence="2">Glyoxalase/bleomycin resistance protein/dioxygenase</fullName>
    </submittedName>
</protein>
<dbReference type="EMBL" id="CP001095">
    <property type="protein sequence ID" value="ACJ51415.1"/>
    <property type="molecule type" value="Genomic_DNA"/>
</dbReference>